<dbReference type="GO" id="GO:0000124">
    <property type="term" value="C:SAGA complex"/>
    <property type="evidence" value="ECO:0007669"/>
    <property type="project" value="InterPro"/>
</dbReference>
<keyword evidence="2" id="KW-0597">Phosphoprotein</keyword>
<dbReference type="PROSITE" id="PS00633">
    <property type="entry name" value="BROMODOMAIN_1"/>
    <property type="match status" value="1"/>
</dbReference>
<evidence type="ECO:0000313" key="12">
    <source>
        <dbReference type="Proteomes" id="UP000799302"/>
    </source>
</evidence>
<dbReference type="FunFam" id="1.20.920.10:FF:000032">
    <property type="entry name" value="Transcriptional activator spt7"/>
    <property type="match status" value="1"/>
</dbReference>
<evidence type="ECO:0000256" key="5">
    <source>
        <dbReference type="ARBA" id="ARBA00023163"/>
    </source>
</evidence>
<dbReference type="GO" id="GO:0006325">
    <property type="term" value="P:chromatin organization"/>
    <property type="evidence" value="ECO:0007669"/>
    <property type="project" value="UniProtKB-ARBA"/>
</dbReference>
<evidence type="ECO:0000256" key="4">
    <source>
        <dbReference type="ARBA" id="ARBA00023117"/>
    </source>
</evidence>
<dbReference type="CDD" id="cd05510">
    <property type="entry name" value="Bromo_SPT7_like"/>
    <property type="match status" value="1"/>
</dbReference>
<dbReference type="GO" id="GO:0046695">
    <property type="term" value="C:SLIK (SAGA-like) complex"/>
    <property type="evidence" value="ECO:0007669"/>
    <property type="project" value="InterPro"/>
</dbReference>
<evidence type="ECO:0000256" key="1">
    <source>
        <dbReference type="ARBA" id="ARBA00004123"/>
    </source>
</evidence>
<dbReference type="InterPro" id="IPR018359">
    <property type="entry name" value="Bromodomain_CS"/>
</dbReference>
<keyword evidence="3" id="KW-0805">Transcription regulation</keyword>
<feature type="compositionally biased region" description="Low complexity" evidence="9">
    <location>
        <begin position="94"/>
        <end position="113"/>
    </location>
</feature>
<evidence type="ECO:0000256" key="3">
    <source>
        <dbReference type="ARBA" id="ARBA00023015"/>
    </source>
</evidence>
<dbReference type="GO" id="GO:0046982">
    <property type="term" value="F:protein heterodimerization activity"/>
    <property type="evidence" value="ECO:0007669"/>
    <property type="project" value="InterPro"/>
</dbReference>
<dbReference type="SMART" id="SM00297">
    <property type="entry name" value="BROMO"/>
    <property type="match status" value="1"/>
</dbReference>
<feature type="compositionally biased region" description="Polar residues" evidence="9">
    <location>
        <begin position="8"/>
        <end position="39"/>
    </location>
</feature>
<feature type="compositionally biased region" description="Acidic residues" evidence="9">
    <location>
        <begin position="438"/>
        <end position="450"/>
    </location>
</feature>
<dbReference type="EMBL" id="MU004238">
    <property type="protein sequence ID" value="KAF2666652.1"/>
    <property type="molecule type" value="Genomic_DNA"/>
</dbReference>
<protein>
    <recommendedName>
        <fullName evidence="7">SAGA complex subunit Spt7</fullName>
    </recommendedName>
</protein>
<dbReference type="InterPro" id="IPR009072">
    <property type="entry name" value="Histone-fold"/>
</dbReference>
<dbReference type="GO" id="GO:0005634">
    <property type="term" value="C:nucleus"/>
    <property type="evidence" value="ECO:0007669"/>
    <property type="project" value="UniProtKB-SubCell"/>
</dbReference>
<dbReference type="PROSITE" id="PS50014">
    <property type="entry name" value="BROMODOMAIN_2"/>
    <property type="match status" value="1"/>
</dbReference>
<dbReference type="InterPro" id="IPR001487">
    <property type="entry name" value="Bromodomain"/>
</dbReference>
<feature type="region of interest" description="Disordered" evidence="9">
    <location>
        <begin position="93"/>
        <end position="200"/>
    </location>
</feature>
<evidence type="ECO:0000256" key="8">
    <source>
        <dbReference type="PROSITE-ProRule" id="PRU00035"/>
    </source>
</evidence>
<dbReference type="PANTHER" id="PTHR47343">
    <property type="entry name" value="TRANSCRIPTIONAL ACTIVATOR SPT7"/>
    <property type="match status" value="1"/>
</dbReference>
<feature type="compositionally biased region" description="Basic residues" evidence="9">
    <location>
        <begin position="455"/>
        <end position="465"/>
    </location>
</feature>
<dbReference type="SUPFAM" id="SSF47370">
    <property type="entry name" value="Bromodomain"/>
    <property type="match status" value="1"/>
</dbReference>
<dbReference type="GO" id="GO:0005198">
    <property type="term" value="F:structural molecule activity"/>
    <property type="evidence" value="ECO:0007669"/>
    <property type="project" value="TreeGrafter"/>
</dbReference>
<evidence type="ECO:0000256" key="7">
    <source>
        <dbReference type="ARBA" id="ARBA00093633"/>
    </source>
</evidence>
<feature type="compositionally biased region" description="Basic and acidic residues" evidence="9">
    <location>
        <begin position="182"/>
        <end position="200"/>
    </location>
</feature>
<dbReference type="PRINTS" id="PR00503">
    <property type="entry name" value="BROMODOMAIN"/>
</dbReference>
<organism evidence="11 12">
    <name type="scientific">Microthyrium microscopicum</name>
    <dbReference type="NCBI Taxonomy" id="703497"/>
    <lineage>
        <taxon>Eukaryota</taxon>
        <taxon>Fungi</taxon>
        <taxon>Dikarya</taxon>
        <taxon>Ascomycota</taxon>
        <taxon>Pezizomycotina</taxon>
        <taxon>Dothideomycetes</taxon>
        <taxon>Dothideomycetes incertae sedis</taxon>
        <taxon>Microthyriales</taxon>
        <taxon>Microthyriaceae</taxon>
        <taxon>Microthyrium</taxon>
    </lineage>
</organism>
<sequence length="1119" mass="124285">MNPHLSPFASSRNGSHGPNYSATHAYQSSKLRARNSMTDDTLPGPGPPNGRVEHTDGATEDDPRVVAFRTLFSQSEARLNDFLKHGPPAPVIIPDPAVLQSSKSTSRPVPSSKKPTRAIDEDDYGDDDEDEEEDEAPAIESPLLPKSTGAISRGYASPARLANGSPVKPPLLHRPSAASEGRSTEDARKKAQQDKQAAEEAAKRNFHTMFYTFEHDRAAMLEQQKLDELDRQVEAEVSGDRSKTGPGGNTTQQGSLSSANLGASSLMLKHLLSRIDKYRYMVNAQDSQLRRLISEVRKNRSKWASEEKVGQEELYEAAEKVLQELKANTEQSGPFLNRVNKRDAPDYYTIIKHPMDIGTMLKKLKNFAYKSKKEFVDDLNLIWSNCLKYNTDPNHFLRKKALYMQKQTESLVFLIPDIVIRDRAEVEAEERKMQNLDAELDGLDDSDDEPIMASRGRKAPSKAKKGTSTARKAPPAINEGTPGPETKPNMSHGSSLPPRNGFPRAESDAPMEGIINGFSTPPPGTHTPLGMNGVHMNGTQSQGEGSEVDGAGFSLNDLSQGQEMEYADLEFRTWKQVTKKPRAVAAADRKRLFINHRINPEEPALLRSKAGMRRYIRLQKQIQQAQDSSTDSFAFEDKSEEATDIPGETLAEGVEAAEDDNILPDYYDPVSAVPDIPQRLRWELDAEGKVKNQDEESMHVVPAGLFVAPPSIFGRKMDANIHLMQETRKVCSKIGVVKQMQLQTQMYSNQFQKYDPRPFMEKDIDTTVVSTDLPILAPEVCRATFQRSIGKVFYHAGFEEFHPSALEVATDFMADHFQRLIRTFADFANAPKHIPQEASEQAEVYEHRYTMEDALLHTFNEHAIDLDGLDSYVKDDVERLSLKLGVMNDRMKANLADLLRPALDPSAGADGVGAFNDGSDQFVNGDFAGDIAEDFFGFKELGLDKELGLPSLSVPFHLLHNRMHNAFVAQNQNSSSLTGDSMEQPEAFDPMAKDIADEVIDVARKYFLERLQANNGQPLVEDDDLPPKQRFPKPRLPPNGKITSPRKRPIREQQQLAKKKRKLEEGREETSVNGVVTGVSGGVKPLGKLKLDAPPSNPPMADPEKEDEAGALMSPPESM</sequence>
<evidence type="ECO:0000256" key="2">
    <source>
        <dbReference type="ARBA" id="ARBA00022553"/>
    </source>
</evidence>
<feature type="region of interest" description="Disordered" evidence="9">
    <location>
        <begin position="232"/>
        <end position="257"/>
    </location>
</feature>
<dbReference type="Proteomes" id="UP000799302">
    <property type="component" value="Unassembled WGS sequence"/>
</dbReference>
<accession>A0A6A6U3E2</accession>
<dbReference type="GO" id="GO:0006357">
    <property type="term" value="P:regulation of transcription by RNA polymerase II"/>
    <property type="evidence" value="ECO:0007669"/>
    <property type="project" value="UniProtKB-ARBA"/>
</dbReference>
<keyword evidence="6" id="KW-0539">Nucleus</keyword>
<comment type="subcellular location">
    <subcellularLocation>
        <location evidence="1">Nucleus</location>
    </subcellularLocation>
</comment>
<dbReference type="Pfam" id="PF00439">
    <property type="entry name" value="Bromodomain"/>
    <property type="match status" value="1"/>
</dbReference>
<reference evidence="11" key="1">
    <citation type="journal article" date="2020" name="Stud. Mycol.">
        <title>101 Dothideomycetes genomes: a test case for predicting lifestyles and emergence of pathogens.</title>
        <authorList>
            <person name="Haridas S."/>
            <person name="Albert R."/>
            <person name="Binder M."/>
            <person name="Bloem J."/>
            <person name="Labutti K."/>
            <person name="Salamov A."/>
            <person name="Andreopoulos B."/>
            <person name="Baker S."/>
            <person name="Barry K."/>
            <person name="Bills G."/>
            <person name="Bluhm B."/>
            <person name="Cannon C."/>
            <person name="Castanera R."/>
            <person name="Culley D."/>
            <person name="Daum C."/>
            <person name="Ezra D."/>
            <person name="Gonzalez J."/>
            <person name="Henrissat B."/>
            <person name="Kuo A."/>
            <person name="Liang C."/>
            <person name="Lipzen A."/>
            <person name="Lutzoni F."/>
            <person name="Magnuson J."/>
            <person name="Mondo S."/>
            <person name="Nolan M."/>
            <person name="Ohm R."/>
            <person name="Pangilinan J."/>
            <person name="Park H.-J."/>
            <person name="Ramirez L."/>
            <person name="Alfaro M."/>
            <person name="Sun H."/>
            <person name="Tritt A."/>
            <person name="Yoshinaga Y."/>
            <person name="Zwiers L.-H."/>
            <person name="Turgeon B."/>
            <person name="Goodwin S."/>
            <person name="Spatafora J."/>
            <person name="Crous P."/>
            <person name="Grigoriev I."/>
        </authorList>
    </citation>
    <scope>NUCLEOTIDE SEQUENCE</scope>
    <source>
        <strain evidence="11">CBS 115976</strain>
    </source>
</reference>
<feature type="compositionally biased region" description="Basic and acidic residues" evidence="9">
    <location>
        <begin position="51"/>
        <end position="64"/>
    </location>
</feature>
<keyword evidence="5" id="KW-0804">Transcription</keyword>
<dbReference type="OrthoDB" id="21449at2759"/>
<dbReference type="PANTHER" id="PTHR47343:SF1">
    <property type="entry name" value="TRANSCRIPTIONAL ACTIVATOR SPT7"/>
    <property type="match status" value="1"/>
</dbReference>
<evidence type="ECO:0000259" key="10">
    <source>
        <dbReference type="PROSITE" id="PS50014"/>
    </source>
</evidence>
<feature type="region of interest" description="Disordered" evidence="9">
    <location>
        <begin position="1"/>
        <end position="64"/>
    </location>
</feature>
<dbReference type="Gene3D" id="1.20.920.10">
    <property type="entry name" value="Bromodomain-like"/>
    <property type="match status" value="1"/>
</dbReference>
<keyword evidence="4 8" id="KW-0103">Bromodomain</keyword>
<dbReference type="InterPro" id="IPR036427">
    <property type="entry name" value="Bromodomain-like_sf"/>
</dbReference>
<dbReference type="InterPro" id="IPR037782">
    <property type="entry name" value="Spt7"/>
</dbReference>
<dbReference type="FunFam" id="1.10.20.10:FF:000072">
    <property type="entry name" value="Transcriptional activator spt7"/>
    <property type="match status" value="1"/>
</dbReference>
<feature type="domain" description="Bromo" evidence="10">
    <location>
        <begin position="327"/>
        <end position="397"/>
    </location>
</feature>
<feature type="region of interest" description="Disordered" evidence="9">
    <location>
        <begin position="433"/>
        <end position="512"/>
    </location>
</feature>
<proteinExistence type="predicted"/>
<keyword evidence="12" id="KW-1185">Reference proteome</keyword>
<evidence type="ECO:0000313" key="11">
    <source>
        <dbReference type="EMBL" id="KAF2666652.1"/>
    </source>
</evidence>
<name>A0A6A6U3E2_9PEZI</name>
<evidence type="ECO:0000256" key="6">
    <source>
        <dbReference type="ARBA" id="ARBA00023242"/>
    </source>
</evidence>
<gene>
    <name evidence="11" type="ORF">BT63DRAFT_314226</name>
</gene>
<evidence type="ECO:0000256" key="9">
    <source>
        <dbReference type="SAM" id="MobiDB-lite"/>
    </source>
</evidence>
<feature type="region of interest" description="Disordered" evidence="9">
    <location>
        <begin position="1017"/>
        <end position="1119"/>
    </location>
</feature>
<feature type="compositionally biased region" description="Basic and acidic residues" evidence="9">
    <location>
        <begin position="232"/>
        <end position="243"/>
    </location>
</feature>
<dbReference type="Gene3D" id="1.10.20.10">
    <property type="entry name" value="Histone, subunit A"/>
    <property type="match status" value="1"/>
</dbReference>
<feature type="compositionally biased region" description="Acidic residues" evidence="9">
    <location>
        <begin position="120"/>
        <end position="137"/>
    </location>
</feature>
<dbReference type="AlphaFoldDB" id="A0A6A6U3E2"/>